<evidence type="ECO:0000313" key="1">
    <source>
        <dbReference type="EMBL" id="MFC0677523.1"/>
    </source>
</evidence>
<name>A0ABV6RKM7_9GAMM</name>
<comment type="caution">
    <text evidence="1">The sequence shown here is derived from an EMBL/GenBank/DDBJ whole genome shotgun (WGS) entry which is preliminary data.</text>
</comment>
<reference evidence="1 2" key="1">
    <citation type="submission" date="2024-09" db="EMBL/GenBank/DDBJ databases">
        <authorList>
            <person name="Sun Q."/>
            <person name="Mori K."/>
        </authorList>
    </citation>
    <scope>NUCLEOTIDE SEQUENCE [LARGE SCALE GENOMIC DNA]</scope>
    <source>
        <strain evidence="1 2">KCTC 23076</strain>
    </source>
</reference>
<organism evidence="1 2">
    <name type="scientific">Lysobacter korlensis</name>
    <dbReference type="NCBI Taxonomy" id="553636"/>
    <lineage>
        <taxon>Bacteria</taxon>
        <taxon>Pseudomonadati</taxon>
        <taxon>Pseudomonadota</taxon>
        <taxon>Gammaproteobacteria</taxon>
        <taxon>Lysobacterales</taxon>
        <taxon>Lysobacteraceae</taxon>
        <taxon>Lysobacter</taxon>
    </lineage>
</organism>
<proteinExistence type="predicted"/>
<accession>A0ABV6RKM7</accession>
<sequence>MNENALPERIAIEQLAEAVDPATGARAKTWSVLHARVPAQYRPLSSGESLKAAAATSSLRVRFIVPRLLGVTAAMRVRYDGRLFALTGEPIVDPTKRNRMTIEAEAGVIDG</sequence>
<dbReference type="NCBIfam" id="TIGR01563">
    <property type="entry name" value="gp16_SPP1"/>
    <property type="match status" value="1"/>
</dbReference>
<dbReference type="Pfam" id="PF05521">
    <property type="entry name" value="Phage_HCP"/>
    <property type="match status" value="1"/>
</dbReference>
<dbReference type="Proteomes" id="UP001589896">
    <property type="component" value="Unassembled WGS sequence"/>
</dbReference>
<dbReference type="EMBL" id="JBHLTG010000001">
    <property type="protein sequence ID" value="MFC0677523.1"/>
    <property type="molecule type" value="Genomic_DNA"/>
</dbReference>
<dbReference type="RefSeq" id="WP_386666132.1">
    <property type="nucleotide sequence ID" value="NZ_JBHLTG010000001.1"/>
</dbReference>
<gene>
    <name evidence="1" type="ORF">ACFFGH_06620</name>
</gene>
<keyword evidence="2" id="KW-1185">Reference proteome</keyword>
<protein>
    <submittedName>
        <fullName evidence="1">Phage head closure protein</fullName>
    </submittedName>
</protein>
<dbReference type="InterPro" id="IPR008767">
    <property type="entry name" value="Phage_SPP1_head-tail_adaptor"/>
</dbReference>
<dbReference type="Gene3D" id="2.40.10.270">
    <property type="entry name" value="Bacteriophage SPP1 head-tail adaptor protein"/>
    <property type="match status" value="1"/>
</dbReference>
<evidence type="ECO:0000313" key="2">
    <source>
        <dbReference type="Proteomes" id="UP001589896"/>
    </source>
</evidence>
<dbReference type="InterPro" id="IPR038666">
    <property type="entry name" value="SSP1_head-tail_sf"/>
</dbReference>